<evidence type="ECO:0000256" key="2">
    <source>
        <dbReference type="ARBA" id="ARBA00022473"/>
    </source>
</evidence>
<feature type="region of interest" description="Disordered" evidence="14">
    <location>
        <begin position="201"/>
        <end position="233"/>
    </location>
</feature>
<comment type="caution">
    <text evidence="13">Lacks conserved residue(s) required for the propagation of feature annotation.</text>
</comment>
<dbReference type="PROSITE" id="PS00010">
    <property type="entry name" value="ASX_HYDROXYL"/>
    <property type="match status" value="2"/>
</dbReference>
<keyword evidence="11" id="KW-0325">Glycoprotein</keyword>
<sequence>RCSFGWEGQFCDECKLYPGCVHGTCNLPWQCNCEKNWGGLLCNKDLNYCRYQPCVNGGTCMNTEPDEYYCACPRGFSGKDCQIGRESEMRLPIANVLNSKSEHACASNPCANGGTCHEVPGAFECRCPPGWEGPTCATSEPPLSQIPRLPPDGADFLKWPVFLDLDECASSPCAQGGTCVDLEDGFQCVCPPQWEGKTCQIDGSKKSPQPVRDDQAGGQTQSGVEPASGGPEAVKQQAGANALVWWSGRVGGPAVLLPGGVLSPPSSSPVPILTDFFLHADFPDVNECAAGLCKNARSCKNLIGGYLCECFQGWAGLNCDLSVQSCLGQCQNGGTCKGGPQGQRCLCLPGFAGTHCEVQRSVCHSQPCQNGGQCLAEAEGFACRCPPRFSGRLCEVRPGSPVSWRYPGCSLGVGRGGA</sequence>
<feature type="disulfide bond" evidence="13">
    <location>
        <begin position="72"/>
        <end position="81"/>
    </location>
</feature>
<dbReference type="PANTHER" id="PTHR24049">
    <property type="entry name" value="CRUMBS FAMILY MEMBER"/>
    <property type="match status" value="1"/>
</dbReference>
<reference evidence="16" key="2">
    <citation type="submission" date="2004-02" db="EMBL/GenBank/DDBJ databases">
        <authorList>
            <consortium name="Genoscope"/>
            <consortium name="Whitehead Institute Centre for Genome Research"/>
        </authorList>
    </citation>
    <scope>NUCLEOTIDE SEQUENCE</scope>
</reference>
<feature type="domain" description="EGF-like" evidence="15">
    <location>
        <begin position="322"/>
        <end position="357"/>
    </location>
</feature>
<dbReference type="FunFam" id="2.10.25.10:FF:000148">
    <property type="entry name" value="Delta-like protein"/>
    <property type="match status" value="1"/>
</dbReference>
<evidence type="ECO:0000313" key="16">
    <source>
        <dbReference type="EMBL" id="CAF92062.1"/>
    </source>
</evidence>
<dbReference type="Pfam" id="PF07645">
    <property type="entry name" value="EGF_CA"/>
    <property type="match status" value="1"/>
</dbReference>
<feature type="domain" description="EGF-like" evidence="15">
    <location>
        <begin position="359"/>
        <end position="395"/>
    </location>
</feature>
<evidence type="ECO:0000256" key="6">
    <source>
        <dbReference type="ARBA" id="ARBA00022737"/>
    </source>
</evidence>
<dbReference type="SMART" id="SM00179">
    <property type="entry name" value="EGF_CA"/>
    <property type="match status" value="6"/>
</dbReference>
<feature type="disulfide bond" evidence="13">
    <location>
        <begin position="326"/>
        <end position="336"/>
    </location>
</feature>
<dbReference type="FunFam" id="2.10.25.10:FF:000095">
    <property type="entry name" value="Notch, isoform B"/>
    <property type="match status" value="1"/>
</dbReference>
<name>Q4T4X0_TETNG</name>
<feature type="domain" description="EGF-like" evidence="15">
    <location>
        <begin position="284"/>
        <end position="320"/>
    </location>
</feature>
<dbReference type="CDD" id="cd00054">
    <property type="entry name" value="EGF_CA"/>
    <property type="match status" value="6"/>
</dbReference>
<feature type="disulfide bond" evidence="13">
    <location>
        <begin position="310"/>
        <end position="319"/>
    </location>
</feature>
<dbReference type="FunFam" id="2.10.25.10:FF:000472">
    <property type="entry name" value="Uncharacterized protein, isoform A"/>
    <property type="match status" value="1"/>
</dbReference>
<dbReference type="KEGG" id="tng:GSTEN00007108G001"/>
<dbReference type="PROSITE" id="PS00022">
    <property type="entry name" value="EGF_1"/>
    <property type="match status" value="6"/>
</dbReference>
<accession>Q4T4X0</accession>
<proteinExistence type="predicted"/>
<feature type="disulfide bond" evidence="13">
    <location>
        <begin position="190"/>
        <end position="199"/>
    </location>
</feature>
<dbReference type="Pfam" id="PF21700">
    <property type="entry name" value="EGF_DL_JAG"/>
    <property type="match status" value="1"/>
</dbReference>
<dbReference type="FunFam" id="2.10.25.10:FF:000146">
    <property type="entry name" value="Putative neurogenic locus notch"/>
    <property type="match status" value="1"/>
</dbReference>
<reference evidence="16" key="1">
    <citation type="journal article" date="2004" name="Nature">
        <title>Genome duplication in the teleost fish Tetraodon nigroviridis reveals the early vertebrate proto-karyotype.</title>
        <authorList>
            <person name="Jaillon O."/>
            <person name="Aury J.-M."/>
            <person name="Brunet F."/>
            <person name="Petit J.-L."/>
            <person name="Stange-Thomann N."/>
            <person name="Mauceli E."/>
            <person name="Bouneau L."/>
            <person name="Fischer C."/>
            <person name="Ozouf-Costaz C."/>
            <person name="Bernot A."/>
            <person name="Nicaud S."/>
            <person name="Jaffe D."/>
            <person name="Fisher S."/>
            <person name="Lutfalla G."/>
            <person name="Dossat C."/>
            <person name="Segurens B."/>
            <person name="Dasilva C."/>
            <person name="Salanoubat M."/>
            <person name="Levy M."/>
            <person name="Boudet N."/>
            <person name="Castellano S."/>
            <person name="Anthouard V."/>
            <person name="Jubin C."/>
            <person name="Castelli V."/>
            <person name="Katinka M."/>
            <person name="Vacherie B."/>
            <person name="Biemont C."/>
            <person name="Skalli Z."/>
            <person name="Cattolico L."/>
            <person name="Poulain J."/>
            <person name="De Berardinis V."/>
            <person name="Cruaud C."/>
            <person name="Duprat S."/>
            <person name="Brottier P."/>
            <person name="Coutanceau J.-P."/>
            <person name="Gouzy J."/>
            <person name="Parra G."/>
            <person name="Lardier G."/>
            <person name="Chapple C."/>
            <person name="McKernan K.J."/>
            <person name="McEwan P."/>
            <person name="Bosak S."/>
            <person name="Kellis M."/>
            <person name="Volff J.-N."/>
            <person name="Guigo R."/>
            <person name="Zody M.C."/>
            <person name="Mesirov J."/>
            <person name="Lindblad-Toh K."/>
            <person name="Birren B."/>
            <person name="Nusbaum C."/>
            <person name="Kahn D."/>
            <person name="Robinson-Rechavi M."/>
            <person name="Laudet V."/>
            <person name="Schachter V."/>
            <person name="Quetier F."/>
            <person name="Saurin W."/>
            <person name="Scarpelli C."/>
            <person name="Wincker P."/>
            <person name="Lander E.S."/>
            <person name="Weissenbach J."/>
            <person name="Roest Crollius H."/>
        </authorList>
    </citation>
    <scope>NUCLEOTIDE SEQUENCE [LARGE SCALE GENOMIC DNA]</scope>
</reference>
<dbReference type="GO" id="GO:0016020">
    <property type="term" value="C:membrane"/>
    <property type="evidence" value="ECO:0007669"/>
    <property type="project" value="UniProtKB-SubCell"/>
</dbReference>
<feature type="domain" description="EGF-like" evidence="15">
    <location>
        <begin position="101"/>
        <end position="137"/>
    </location>
</feature>
<keyword evidence="8" id="KW-1133">Transmembrane helix</keyword>
<feature type="disulfide bond" evidence="13">
    <location>
        <begin position="385"/>
        <end position="394"/>
    </location>
</feature>
<evidence type="ECO:0000256" key="1">
    <source>
        <dbReference type="ARBA" id="ARBA00004479"/>
    </source>
</evidence>
<feature type="domain" description="EGF-like" evidence="15">
    <location>
        <begin position="45"/>
        <end position="82"/>
    </location>
</feature>
<dbReference type="Pfam" id="PF12661">
    <property type="entry name" value="hEGF"/>
    <property type="match status" value="2"/>
</dbReference>
<dbReference type="GO" id="GO:0031017">
    <property type="term" value="P:exocrine pancreas development"/>
    <property type="evidence" value="ECO:0007669"/>
    <property type="project" value="UniProtKB-ARBA"/>
</dbReference>
<keyword evidence="10 13" id="KW-1015">Disulfide bond</keyword>
<comment type="subcellular location">
    <subcellularLocation>
        <location evidence="1">Membrane</location>
        <topology evidence="1">Single-pass type I membrane protein</topology>
    </subcellularLocation>
</comment>
<organism evidence="16">
    <name type="scientific">Tetraodon nigroviridis</name>
    <name type="common">Spotted green pufferfish</name>
    <name type="synonym">Chelonodon nigroviridis</name>
    <dbReference type="NCBI Taxonomy" id="99883"/>
    <lineage>
        <taxon>Eukaryota</taxon>
        <taxon>Metazoa</taxon>
        <taxon>Chordata</taxon>
        <taxon>Craniata</taxon>
        <taxon>Vertebrata</taxon>
        <taxon>Euteleostomi</taxon>
        <taxon>Actinopterygii</taxon>
        <taxon>Neopterygii</taxon>
        <taxon>Teleostei</taxon>
        <taxon>Neoteleostei</taxon>
        <taxon>Acanthomorphata</taxon>
        <taxon>Eupercaria</taxon>
        <taxon>Tetraodontiformes</taxon>
        <taxon>Tetradontoidea</taxon>
        <taxon>Tetraodontidae</taxon>
        <taxon>Tetraodon</taxon>
    </lineage>
</organism>
<evidence type="ECO:0000256" key="13">
    <source>
        <dbReference type="PROSITE-ProRule" id="PRU00076"/>
    </source>
</evidence>
<keyword evidence="3 13" id="KW-0245">EGF-like domain</keyword>
<dbReference type="InterPro" id="IPR013032">
    <property type="entry name" value="EGF-like_CS"/>
</dbReference>
<dbReference type="PROSITE" id="PS50026">
    <property type="entry name" value="EGF_3"/>
    <property type="match status" value="6"/>
</dbReference>
<dbReference type="Gene3D" id="2.10.25.10">
    <property type="entry name" value="Laminin"/>
    <property type="match status" value="7"/>
</dbReference>
<dbReference type="GO" id="GO:0005509">
    <property type="term" value="F:calcium ion binding"/>
    <property type="evidence" value="ECO:0007669"/>
    <property type="project" value="InterPro"/>
</dbReference>
<evidence type="ECO:0000256" key="14">
    <source>
        <dbReference type="SAM" id="MobiDB-lite"/>
    </source>
</evidence>
<evidence type="ECO:0000256" key="11">
    <source>
        <dbReference type="ARBA" id="ARBA00023180"/>
    </source>
</evidence>
<dbReference type="SUPFAM" id="SSF57196">
    <property type="entry name" value="EGF/Laminin"/>
    <property type="match status" value="4"/>
</dbReference>
<dbReference type="InterPro" id="IPR000742">
    <property type="entry name" value="EGF"/>
</dbReference>
<evidence type="ECO:0000256" key="4">
    <source>
        <dbReference type="ARBA" id="ARBA00022692"/>
    </source>
</evidence>
<feature type="disulfide bond" evidence="13">
    <location>
        <begin position="127"/>
        <end position="136"/>
    </location>
</feature>
<dbReference type="InterPro" id="IPR049883">
    <property type="entry name" value="NOTCH1_EGF-like"/>
</dbReference>
<feature type="domain" description="EGF-like" evidence="15">
    <location>
        <begin position="164"/>
        <end position="200"/>
    </location>
</feature>
<dbReference type="FunFam" id="2.10.25.10:FF:000018">
    <property type="entry name" value="Delta-like 1"/>
    <property type="match status" value="1"/>
</dbReference>
<dbReference type="PROSITE" id="PS01187">
    <property type="entry name" value="EGF_CA"/>
    <property type="match status" value="2"/>
</dbReference>
<keyword evidence="5" id="KW-0732">Signal</keyword>
<dbReference type="InterPro" id="IPR051022">
    <property type="entry name" value="Notch_Cell-Fate_Det"/>
</dbReference>
<evidence type="ECO:0000256" key="8">
    <source>
        <dbReference type="ARBA" id="ARBA00022989"/>
    </source>
</evidence>
<keyword evidence="7" id="KW-0914">Notch signaling pathway</keyword>
<keyword evidence="6" id="KW-0677">Repeat</keyword>
<protein>
    <recommendedName>
        <fullName evidence="12">Protein jagged-2</fullName>
    </recommendedName>
</protein>
<gene>
    <name evidence="16" type="ORF">GSTENG00007108001</name>
</gene>
<dbReference type="SUPFAM" id="SSF57184">
    <property type="entry name" value="Growth factor receptor domain"/>
    <property type="match status" value="1"/>
</dbReference>
<dbReference type="Pfam" id="PF00008">
    <property type="entry name" value="EGF"/>
    <property type="match status" value="3"/>
</dbReference>
<dbReference type="PROSITE" id="PS01186">
    <property type="entry name" value="EGF_2"/>
    <property type="match status" value="4"/>
</dbReference>
<keyword evidence="9" id="KW-0472">Membrane</keyword>
<dbReference type="PRINTS" id="PR00010">
    <property type="entry name" value="EGFBLOOD"/>
</dbReference>
<evidence type="ECO:0000256" key="9">
    <source>
        <dbReference type="ARBA" id="ARBA00023136"/>
    </source>
</evidence>
<dbReference type="FunFam" id="2.10.25.10:FF:000061">
    <property type="entry name" value="Delta-like protein"/>
    <property type="match status" value="1"/>
</dbReference>
<feature type="disulfide bond" evidence="13">
    <location>
        <begin position="347"/>
        <end position="356"/>
    </location>
</feature>
<evidence type="ECO:0000256" key="5">
    <source>
        <dbReference type="ARBA" id="ARBA00022729"/>
    </source>
</evidence>
<dbReference type="PANTHER" id="PTHR24049:SF35">
    <property type="entry name" value="EGF-LIKE DOMAIN-CONTAINING PROTEIN"/>
    <property type="match status" value="1"/>
</dbReference>
<evidence type="ECO:0000256" key="12">
    <source>
        <dbReference type="ARBA" id="ARBA00072939"/>
    </source>
</evidence>
<dbReference type="EMBL" id="CAAE01009517">
    <property type="protein sequence ID" value="CAF92062.1"/>
    <property type="molecule type" value="Genomic_DNA"/>
</dbReference>
<dbReference type="InterPro" id="IPR018097">
    <property type="entry name" value="EGF_Ca-bd_CS"/>
</dbReference>
<keyword evidence="2" id="KW-0217">Developmental protein</keyword>
<keyword evidence="4" id="KW-0812">Transmembrane</keyword>
<dbReference type="GO" id="GO:1901222">
    <property type="term" value="P:regulation of non-canonical NF-kappaB signal transduction"/>
    <property type="evidence" value="ECO:0007669"/>
    <property type="project" value="UniProtKB-ARBA"/>
</dbReference>
<dbReference type="GO" id="GO:0060218">
    <property type="term" value="P:hematopoietic stem cell differentiation"/>
    <property type="evidence" value="ECO:0007669"/>
    <property type="project" value="UniProtKB-ARBA"/>
</dbReference>
<dbReference type="InterPro" id="IPR000152">
    <property type="entry name" value="EGF-type_Asp/Asn_hydroxyl_site"/>
</dbReference>
<dbReference type="InterPro" id="IPR009030">
    <property type="entry name" value="Growth_fac_rcpt_cys_sf"/>
</dbReference>
<evidence type="ECO:0000256" key="10">
    <source>
        <dbReference type="ARBA" id="ARBA00023157"/>
    </source>
</evidence>
<dbReference type="SMART" id="SM00181">
    <property type="entry name" value="EGF"/>
    <property type="match status" value="7"/>
</dbReference>
<feature type="non-terminal residue" evidence="16">
    <location>
        <position position="1"/>
    </location>
</feature>
<dbReference type="GO" id="GO:0007219">
    <property type="term" value="P:Notch signaling pathway"/>
    <property type="evidence" value="ECO:0007669"/>
    <property type="project" value="UniProtKB-KW"/>
</dbReference>
<dbReference type="InterPro" id="IPR001881">
    <property type="entry name" value="EGF-like_Ca-bd_dom"/>
</dbReference>
<evidence type="ECO:0000259" key="15">
    <source>
        <dbReference type="PROSITE" id="PS50026"/>
    </source>
</evidence>
<evidence type="ECO:0000256" key="7">
    <source>
        <dbReference type="ARBA" id="ARBA00022976"/>
    </source>
</evidence>
<dbReference type="OrthoDB" id="283575at2759"/>
<dbReference type="GO" id="GO:0045597">
    <property type="term" value="P:positive regulation of cell differentiation"/>
    <property type="evidence" value="ECO:0007669"/>
    <property type="project" value="UniProtKB-ARBA"/>
</dbReference>
<dbReference type="AlphaFoldDB" id="Q4T4X0"/>
<evidence type="ECO:0000256" key="3">
    <source>
        <dbReference type="ARBA" id="ARBA00022536"/>
    </source>
</evidence>